<reference evidence="2" key="1">
    <citation type="submission" date="2022-10" db="EMBL/GenBank/DDBJ databases">
        <title>Genome assembly of Pristionchus species.</title>
        <authorList>
            <person name="Yoshida K."/>
            <person name="Sommer R.J."/>
        </authorList>
    </citation>
    <scope>NUCLEOTIDE SEQUENCE [LARGE SCALE GENOMIC DNA]</scope>
    <source>
        <strain evidence="2">RS5460</strain>
    </source>
</reference>
<dbReference type="AlphaFoldDB" id="A0AAN5CAG5"/>
<sequence length="98" mass="11118">SFSSSQCTPSCTNGCFNGILRINRRCRIIIYNFSMQCDWDSSFSRSPLSHCSFHGHFSLLSSSFLSHSPSRRSPLLLFVHGIMSEFVFPLVSPRTDSY</sequence>
<evidence type="ECO:0000313" key="2">
    <source>
        <dbReference type="Proteomes" id="UP001328107"/>
    </source>
</evidence>
<dbReference type="Proteomes" id="UP001328107">
    <property type="component" value="Unassembled WGS sequence"/>
</dbReference>
<proteinExistence type="predicted"/>
<dbReference type="EMBL" id="BTRK01000002">
    <property type="protein sequence ID" value="GMR36770.1"/>
    <property type="molecule type" value="Genomic_DNA"/>
</dbReference>
<comment type="caution">
    <text evidence="1">The sequence shown here is derived from an EMBL/GenBank/DDBJ whole genome shotgun (WGS) entry which is preliminary data.</text>
</comment>
<protein>
    <submittedName>
        <fullName evidence="1">Uncharacterized protein</fullName>
    </submittedName>
</protein>
<keyword evidence="2" id="KW-1185">Reference proteome</keyword>
<feature type="non-terminal residue" evidence="1">
    <location>
        <position position="1"/>
    </location>
</feature>
<name>A0AAN5CAG5_9BILA</name>
<organism evidence="1 2">
    <name type="scientific">Pristionchus mayeri</name>
    <dbReference type="NCBI Taxonomy" id="1317129"/>
    <lineage>
        <taxon>Eukaryota</taxon>
        <taxon>Metazoa</taxon>
        <taxon>Ecdysozoa</taxon>
        <taxon>Nematoda</taxon>
        <taxon>Chromadorea</taxon>
        <taxon>Rhabditida</taxon>
        <taxon>Rhabditina</taxon>
        <taxon>Diplogasteromorpha</taxon>
        <taxon>Diplogasteroidea</taxon>
        <taxon>Neodiplogasteridae</taxon>
        <taxon>Pristionchus</taxon>
    </lineage>
</organism>
<gene>
    <name evidence="1" type="ORF">PMAYCL1PPCAC_06965</name>
</gene>
<accession>A0AAN5CAG5</accession>
<evidence type="ECO:0000313" key="1">
    <source>
        <dbReference type="EMBL" id="GMR36770.1"/>
    </source>
</evidence>